<evidence type="ECO:0000313" key="2">
    <source>
        <dbReference type="Proteomes" id="UP000321374"/>
    </source>
</evidence>
<gene>
    <name evidence="1" type="ORF">E6Q51_01750</name>
</gene>
<protein>
    <submittedName>
        <fullName evidence="1">Uncharacterized protein</fullName>
    </submittedName>
</protein>
<dbReference type="Proteomes" id="UP000321374">
    <property type="component" value="Unassembled WGS sequence"/>
</dbReference>
<evidence type="ECO:0000313" key="1">
    <source>
        <dbReference type="EMBL" id="TXI38136.1"/>
    </source>
</evidence>
<sequence length="203" mass="23819">MWLTRSFFINGTNIVCGLERVKQLASQENLFATIPDNWIANKKQFNYLISILIKMDSHLVRLITHMLIDEHSLYNFLNLPFPYLKSMNMKGGNCEATALNLDLAANGLYYQRFQTSKEVLKAVMIIIGITRHQMWVYDDQNKRFFIPAENKKMQLNILAIRLINDTNKKYKLNLNAEYAHELDKVLKNKSQQKRLVSYLWLAD</sequence>
<dbReference type="EMBL" id="SSGG01000032">
    <property type="protein sequence ID" value="TXI38136.1"/>
    <property type="molecule type" value="Genomic_DNA"/>
</dbReference>
<proteinExistence type="predicted"/>
<name>A0A5C7WLD1_METME</name>
<reference evidence="1 2" key="1">
    <citation type="submission" date="2018-09" db="EMBL/GenBank/DDBJ databases">
        <title>Metagenome Assembled Genomes from an Advanced Water Purification Facility.</title>
        <authorList>
            <person name="Stamps B.W."/>
            <person name="Spear J.R."/>
        </authorList>
    </citation>
    <scope>NUCLEOTIDE SEQUENCE [LARGE SCALE GENOMIC DNA]</scope>
    <source>
        <strain evidence="1">Bin_42_2</strain>
    </source>
</reference>
<accession>A0A5C7WLD1</accession>
<comment type="caution">
    <text evidence="1">The sequence shown here is derived from an EMBL/GenBank/DDBJ whole genome shotgun (WGS) entry which is preliminary data.</text>
</comment>
<dbReference type="AlphaFoldDB" id="A0A5C7WLD1"/>
<organism evidence="1 2">
    <name type="scientific">Methylophilus methylotrophus</name>
    <name type="common">Bacterium W3A1</name>
    <dbReference type="NCBI Taxonomy" id="17"/>
    <lineage>
        <taxon>Bacteria</taxon>
        <taxon>Pseudomonadati</taxon>
        <taxon>Pseudomonadota</taxon>
        <taxon>Betaproteobacteria</taxon>
        <taxon>Nitrosomonadales</taxon>
        <taxon>Methylophilaceae</taxon>
        <taxon>Methylophilus</taxon>
    </lineage>
</organism>